<name>A0AAU7DSN0_9MICO</name>
<dbReference type="PANTHER" id="PTHR12110">
    <property type="entry name" value="HYDROXYPYRUVATE ISOMERASE"/>
    <property type="match status" value="1"/>
</dbReference>
<protein>
    <submittedName>
        <fullName evidence="3">Sugar phosphate isomerase/epimerase family protein</fullName>
    </submittedName>
</protein>
<reference evidence="3" key="1">
    <citation type="submission" date="2024-02" db="EMBL/GenBank/DDBJ databases">
        <title>Tomenella chthoni gen. nov. sp. nov., a member of the family Jonesiaceae isolated from bat guano.</title>
        <authorList>
            <person name="Miller S.L."/>
            <person name="King J."/>
            <person name="Sankaranarayanan K."/>
            <person name="Lawson P.A."/>
        </authorList>
    </citation>
    <scope>NUCLEOTIDE SEQUENCE</scope>
    <source>
        <strain evidence="3">BS-20</strain>
    </source>
</reference>
<keyword evidence="3" id="KW-0413">Isomerase</keyword>
<feature type="domain" description="Xylose isomerase-like TIM barrel" evidence="2">
    <location>
        <begin position="53"/>
        <end position="299"/>
    </location>
</feature>
<evidence type="ECO:0000256" key="1">
    <source>
        <dbReference type="ARBA" id="ARBA00023277"/>
    </source>
</evidence>
<sequence>MSTVQVLGDSTSASPLSSVPAAPVIGAALLQFPLDATSIRSTETTWRSAIGQAHFAGFTHVDVTDSCIPLGDLSDSAVVLLRRICKEFKIELSALSVTRKSILTSDQIKAKNNYDYTIRAIDRAAELGIEVVCLGLHEPLTPEQARADWFWLADGNTHEFDTKTWDQAVRLFRELGEYAANKSIKLSLEMYEDTFLGTADQSVALIKAIGLDNVGLNPDIGNIVRLHRPVEDWKYMLETMLPYSNYWQLKNYYRDFDPATGAYFSAPAPLELGFIDYRWALQRATELGFNGVMCAEHYGGDGLSVSARNREYILNVLSAQAKIRG</sequence>
<keyword evidence="1" id="KW-0119">Carbohydrate metabolism</keyword>
<evidence type="ECO:0000259" key="2">
    <source>
        <dbReference type="Pfam" id="PF01261"/>
    </source>
</evidence>
<dbReference type="AlphaFoldDB" id="A0AAU7DSN0"/>
<dbReference type="Gene3D" id="3.20.20.150">
    <property type="entry name" value="Divalent-metal-dependent TIM barrel enzymes"/>
    <property type="match status" value="1"/>
</dbReference>
<evidence type="ECO:0000313" key="3">
    <source>
        <dbReference type="EMBL" id="XBH20798.1"/>
    </source>
</evidence>
<dbReference type="InterPro" id="IPR036237">
    <property type="entry name" value="Xyl_isomerase-like_sf"/>
</dbReference>
<organism evidence="3">
    <name type="scientific">Jonesiaceae bacterium BS-20</name>
    <dbReference type="NCBI Taxonomy" id="3120821"/>
    <lineage>
        <taxon>Bacteria</taxon>
        <taxon>Bacillati</taxon>
        <taxon>Actinomycetota</taxon>
        <taxon>Actinomycetes</taxon>
        <taxon>Micrococcales</taxon>
        <taxon>Jonesiaceae</taxon>
    </lineage>
</organism>
<dbReference type="EMBL" id="CP146203">
    <property type="protein sequence ID" value="XBH20798.1"/>
    <property type="molecule type" value="Genomic_DNA"/>
</dbReference>
<dbReference type="Pfam" id="PF01261">
    <property type="entry name" value="AP_endonuc_2"/>
    <property type="match status" value="1"/>
</dbReference>
<dbReference type="GO" id="GO:0016853">
    <property type="term" value="F:isomerase activity"/>
    <property type="evidence" value="ECO:0007669"/>
    <property type="project" value="UniProtKB-KW"/>
</dbReference>
<proteinExistence type="predicted"/>
<dbReference type="InterPro" id="IPR013022">
    <property type="entry name" value="Xyl_isomerase-like_TIM-brl"/>
</dbReference>
<dbReference type="PANTHER" id="PTHR12110:SF41">
    <property type="entry name" value="INOSOSE DEHYDRATASE"/>
    <property type="match status" value="1"/>
</dbReference>
<dbReference type="SUPFAM" id="SSF51658">
    <property type="entry name" value="Xylose isomerase-like"/>
    <property type="match status" value="1"/>
</dbReference>
<accession>A0AAU7DSN0</accession>
<gene>
    <name evidence="3" type="ORF">V5R04_11240</name>
</gene>
<dbReference type="InterPro" id="IPR050312">
    <property type="entry name" value="IolE/XylAMocC-like"/>
</dbReference>